<proteinExistence type="predicted"/>
<dbReference type="Proteomes" id="UP000014174">
    <property type="component" value="Unassembled WGS sequence"/>
</dbReference>
<name>R9GV39_9SPHI</name>
<organism evidence="1 2">
    <name type="scientific">Arcticibacter svalbardensis MN12-7</name>
    <dbReference type="NCBI Taxonomy" id="1150600"/>
    <lineage>
        <taxon>Bacteria</taxon>
        <taxon>Pseudomonadati</taxon>
        <taxon>Bacteroidota</taxon>
        <taxon>Sphingobacteriia</taxon>
        <taxon>Sphingobacteriales</taxon>
        <taxon>Sphingobacteriaceae</taxon>
        <taxon>Arcticibacter</taxon>
    </lineage>
</organism>
<reference evidence="1 2" key="1">
    <citation type="journal article" date="2013" name="Genome Announc.">
        <title>Draft Genome Sequence of Arcticibacter svalbardensis Strain MN12-7T, a Member of the Family Sphingobacteriaceae Isolated from an Arctic Soil Sample.</title>
        <authorList>
            <person name="Shivaji S."/>
            <person name="Ara S."/>
            <person name="Prasad S."/>
            <person name="Manasa B.P."/>
            <person name="Begum Z."/>
            <person name="Singh A."/>
            <person name="Kumar Pinnaka A."/>
        </authorList>
    </citation>
    <scope>NUCLEOTIDE SEQUENCE [LARGE SCALE GENOMIC DNA]</scope>
    <source>
        <strain evidence="1 2">MN12-7</strain>
    </source>
</reference>
<comment type="caution">
    <text evidence="1">The sequence shown here is derived from an EMBL/GenBank/DDBJ whole genome shotgun (WGS) entry which is preliminary data.</text>
</comment>
<dbReference type="STRING" id="1150600.ADIARSV_1269"/>
<evidence type="ECO:0008006" key="3">
    <source>
        <dbReference type="Google" id="ProtNLM"/>
    </source>
</evidence>
<dbReference type="eggNOG" id="COG0614">
    <property type="taxonomic scope" value="Bacteria"/>
</dbReference>
<dbReference type="RefSeq" id="WP_016194510.1">
    <property type="nucleotide sequence ID" value="NZ_AQPN01000047.1"/>
</dbReference>
<evidence type="ECO:0000313" key="1">
    <source>
        <dbReference type="EMBL" id="EOR95586.1"/>
    </source>
</evidence>
<evidence type="ECO:0000313" key="2">
    <source>
        <dbReference type="Proteomes" id="UP000014174"/>
    </source>
</evidence>
<dbReference type="EMBL" id="AQPN01000047">
    <property type="protein sequence ID" value="EOR95586.1"/>
    <property type="molecule type" value="Genomic_DNA"/>
</dbReference>
<dbReference type="Gene3D" id="3.40.50.1980">
    <property type="entry name" value="Nitrogenase molybdenum iron protein domain"/>
    <property type="match status" value="1"/>
</dbReference>
<dbReference type="PANTHER" id="PTHR42860:SF1">
    <property type="entry name" value="VITAMIN B12-BINDING PROTEIN"/>
    <property type="match status" value="1"/>
</dbReference>
<sequence>MAEQNILSYLPASNESELEELQDRIDIVRHKLMFVELKPTVACLEDLDPIQLAGNWMPELITIAGGTAVVQTDLTLSNPAYIIVALKGCTIEQTLRKINLLLDFPGCSELDAIKSGNLYIADASRYFNGSENGVVDTIEMIAEILNSKQFTFGYEGEGWVKFGL</sequence>
<dbReference type="AlphaFoldDB" id="R9GV39"/>
<gene>
    <name evidence="1" type="ORF">ADIARSV_1269</name>
</gene>
<keyword evidence="2" id="KW-1185">Reference proteome</keyword>
<dbReference type="SUPFAM" id="SSF53807">
    <property type="entry name" value="Helical backbone' metal receptor"/>
    <property type="match status" value="1"/>
</dbReference>
<accession>R9GV39</accession>
<dbReference type="OrthoDB" id="9787772at2"/>
<protein>
    <recommendedName>
        <fullName evidence="3">Fe/B12 periplasmic-binding domain-containing protein</fullName>
    </recommendedName>
</protein>
<dbReference type="InterPro" id="IPR051030">
    <property type="entry name" value="Vitamin_B12-ABC_binding"/>
</dbReference>
<dbReference type="PANTHER" id="PTHR42860">
    <property type="entry name" value="VITAMIN B12-BINDING PROTEIN"/>
    <property type="match status" value="1"/>
</dbReference>